<dbReference type="AlphaFoldDB" id="A0A3P7IND7"/>
<evidence type="ECO:0000256" key="4">
    <source>
        <dbReference type="ARBA" id="ARBA00023242"/>
    </source>
</evidence>
<feature type="coiled-coil region" evidence="7">
    <location>
        <begin position="168"/>
        <end position="195"/>
    </location>
</feature>
<evidence type="ECO:0000256" key="2">
    <source>
        <dbReference type="ARBA" id="ARBA00022517"/>
    </source>
</evidence>
<feature type="compositionally biased region" description="Acidic residues" evidence="8">
    <location>
        <begin position="139"/>
        <end position="165"/>
    </location>
</feature>
<feature type="non-terminal residue" evidence="9">
    <location>
        <position position="391"/>
    </location>
</feature>
<dbReference type="OrthoDB" id="5877613at2759"/>
<comment type="subcellular location">
    <subcellularLocation>
        <location evidence="1">Nucleus</location>
        <location evidence="1">Nucleolus</location>
    </subcellularLocation>
</comment>
<feature type="region of interest" description="Disordered" evidence="8">
    <location>
        <begin position="262"/>
        <end position="316"/>
    </location>
</feature>
<keyword evidence="5" id="KW-0687">Ribonucleoprotein</keyword>
<name>A0A3P7IND7_STRVU</name>
<feature type="coiled-coil region" evidence="7">
    <location>
        <begin position="327"/>
        <end position="354"/>
    </location>
</feature>
<gene>
    <name evidence="9" type="ORF">SVUK_LOCUS2112</name>
</gene>
<protein>
    <submittedName>
        <fullName evidence="9">Uncharacterized protein</fullName>
    </submittedName>
</protein>
<keyword evidence="10" id="KW-1185">Reference proteome</keyword>
<keyword evidence="7" id="KW-0175">Coiled coil</keyword>
<dbReference type="Proteomes" id="UP000270094">
    <property type="component" value="Unassembled WGS sequence"/>
</dbReference>
<feature type="compositionally biased region" description="Basic and acidic residues" evidence="8">
    <location>
        <begin position="280"/>
        <end position="289"/>
    </location>
</feature>
<dbReference type="PANTHER" id="PTHR17039:SF0">
    <property type="entry name" value="U3 SMALL NUCLEOLAR RIBONUCLEOPROTEIN PROTEIN MPP10"/>
    <property type="match status" value="1"/>
</dbReference>
<keyword evidence="2" id="KW-0690">Ribosome biogenesis</keyword>
<keyword evidence="3" id="KW-0698">rRNA processing</keyword>
<dbReference type="GO" id="GO:0032040">
    <property type="term" value="C:small-subunit processome"/>
    <property type="evidence" value="ECO:0007669"/>
    <property type="project" value="TreeGrafter"/>
</dbReference>
<dbReference type="GO" id="GO:0005732">
    <property type="term" value="C:sno(s)RNA-containing ribonucleoprotein complex"/>
    <property type="evidence" value="ECO:0007669"/>
    <property type="project" value="InterPro"/>
</dbReference>
<feature type="compositionally biased region" description="Basic and acidic residues" evidence="8">
    <location>
        <begin position="262"/>
        <end position="271"/>
    </location>
</feature>
<evidence type="ECO:0000256" key="7">
    <source>
        <dbReference type="SAM" id="Coils"/>
    </source>
</evidence>
<feature type="region of interest" description="Disordered" evidence="8">
    <location>
        <begin position="136"/>
        <end position="166"/>
    </location>
</feature>
<evidence type="ECO:0000256" key="1">
    <source>
        <dbReference type="ARBA" id="ARBA00004604"/>
    </source>
</evidence>
<organism evidence="9 10">
    <name type="scientific">Strongylus vulgaris</name>
    <name type="common">Blood worm</name>
    <dbReference type="NCBI Taxonomy" id="40348"/>
    <lineage>
        <taxon>Eukaryota</taxon>
        <taxon>Metazoa</taxon>
        <taxon>Ecdysozoa</taxon>
        <taxon>Nematoda</taxon>
        <taxon>Chromadorea</taxon>
        <taxon>Rhabditida</taxon>
        <taxon>Rhabditina</taxon>
        <taxon>Rhabditomorpha</taxon>
        <taxon>Strongyloidea</taxon>
        <taxon>Strongylidae</taxon>
        <taxon>Strongylus</taxon>
    </lineage>
</organism>
<dbReference type="InterPro" id="IPR012173">
    <property type="entry name" value="Mpp10"/>
</dbReference>
<feature type="compositionally biased region" description="Acidic residues" evidence="8">
    <location>
        <begin position="297"/>
        <end position="306"/>
    </location>
</feature>
<evidence type="ECO:0000256" key="8">
    <source>
        <dbReference type="SAM" id="MobiDB-lite"/>
    </source>
</evidence>
<comment type="similarity">
    <text evidence="6">Belongs to the MPP10 family.</text>
</comment>
<evidence type="ECO:0000256" key="3">
    <source>
        <dbReference type="ARBA" id="ARBA00022552"/>
    </source>
</evidence>
<evidence type="ECO:0000313" key="9">
    <source>
        <dbReference type="EMBL" id="VDM67114.1"/>
    </source>
</evidence>
<reference evidence="9 10" key="1">
    <citation type="submission" date="2018-11" db="EMBL/GenBank/DDBJ databases">
        <authorList>
            <consortium name="Pathogen Informatics"/>
        </authorList>
    </citation>
    <scope>NUCLEOTIDE SEQUENCE [LARGE SCALE GENOMIC DNA]</scope>
</reference>
<dbReference type="PANTHER" id="PTHR17039">
    <property type="entry name" value="U3 SMALL NUCLEOLAR RIBONUCLEOPROTEIN PROTEIN MPP10"/>
    <property type="match status" value="1"/>
</dbReference>
<dbReference type="GO" id="GO:0034457">
    <property type="term" value="C:Mpp10 complex"/>
    <property type="evidence" value="ECO:0007669"/>
    <property type="project" value="InterPro"/>
</dbReference>
<sequence length="391" mass="45039">MYLAVVMSFSGRPLFTGFFCGIKNRSRDFSRGSEPKIVNEGEENTSNEDGAKYVELESFKKFFRRPKFHSKSFRKAISLLFAYASSLEVRKNDLPPELISSDQETMWQFISHRCKQISKEFRKRSTLLETGLKLHEEALSSEDDMDDDQEESEKDDYEEEGEEGVDLLNLKDEDLKDLEREMAAMQGEDENQEGQNEYTIPRKKYPHSAVDDKFFSLAEMNAFLDEQDRAEGQTLNILDSVDDSSTAAADYHYEDFFGKIDGTEESSVTKEKKAKKRSRAKELERMEKKKTVRFAMDEDQSLEEGEGVAIQEENGNTHDTQVLLGDTEESQQETSSLKKSLKRLKETIKKLEEENMAPKSWEMSGEVSAQQREENELLETHLEFDLGMKKG</sequence>
<evidence type="ECO:0000256" key="6">
    <source>
        <dbReference type="ARBA" id="ARBA00029455"/>
    </source>
</evidence>
<accession>A0A3P7IND7</accession>
<dbReference type="Pfam" id="PF04006">
    <property type="entry name" value="Mpp10"/>
    <property type="match status" value="1"/>
</dbReference>
<dbReference type="EMBL" id="UYYB01004619">
    <property type="protein sequence ID" value="VDM67114.1"/>
    <property type="molecule type" value="Genomic_DNA"/>
</dbReference>
<evidence type="ECO:0000256" key="5">
    <source>
        <dbReference type="ARBA" id="ARBA00023274"/>
    </source>
</evidence>
<dbReference type="GO" id="GO:0006364">
    <property type="term" value="P:rRNA processing"/>
    <property type="evidence" value="ECO:0007669"/>
    <property type="project" value="UniProtKB-KW"/>
</dbReference>
<evidence type="ECO:0000313" key="10">
    <source>
        <dbReference type="Proteomes" id="UP000270094"/>
    </source>
</evidence>
<keyword evidence="4" id="KW-0539">Nucleus</keyword>
<proteinExistence type="inferred from homology"/>